<feature type="chain" id="PRO_5009533028" description="RlpA-like protein double-psi beta-barrel domain-containing protein" evidence="1">
    <location>
        <begin position="26"/>
        <end position="281"/>
    </location>
</feature>
<dbReference type="SUPFAM" id="SSF50685">
    <property type="entry name" value="Barwin-like endoglucanases"/>
    <property type="match status" value="1"/>
</dbReference>
<dbReference type="CDD" id="cd22268">
    <property type="entry name" value="DPBB_RlpA-like"/>
    <property type="match status" value="1"/>
</dbReference>
<organism evidence="3 4">
    <name type="scientific">Candidatus Uhrbacteria bacterium RIFCSPHIGHO2_12_FULL_54_23</name>
    <dbReference type="NCBI Taxonomy" id="1802397"/>
    <lineage>
        <taxon>Bacteria</taxon>
        <taxon>Candidatus Uhriibacteriota</taxon>
    </lineage>
</organism>
<feature type="domain" description="RlpA-like protein double-psi beta-barrel" evidence="2">
    <location>
        <begin position="198"/>
        <end position="277"/>
    </location>
</feature>
<dbReference type="Proteomes" id="UP000176604">
    <property type="component" value="Unassembled WGS sequence"/>
</dbReference>
<feature type="signal peptide" evidence="1">
    <location>
        <begin position="1"/>
        <end position="25"/>
    </location>
</feature>
<dbReference type="InterPro" id="IPR009009">
    <property type="entry name" value="RlpA-like_DPBB"/>
</dbReference>
<proteinExistence type="predicted"/>
<protein>
    <recommendedName>
        <fullName evidence="2">RlpA-like protein double-psi beta-barrel domain-containing protein</fullName>
    </recommendedName>
</protein>
<evidence type="ECO:0000313" key="4">
    <source>
        <dbReference type="Proteomes" id="UP000176604"/>
    </source>
</evidence>
<dbReference type="PANTHER" id="PTHR34183">
    <property type="entry name" value="ENDOLYTIC PEPTIDOGLYCAN TRANSGLYCOSYLASE RLPA"/>
    <property type="match status" value="1"/>
</dbReference>
<accession>A0A1F7UIE2</accession>
<dbReference type="AlphaFoldDB" id="A0A1F7UIE2"/>
<dbReference type="Pfam" id="PF03330">
    <property type="entry name" value="DPBB_1"/>
    <property type="match status" value="1"/>
</dbReference>
<dbReference type="STRING" id="1802397.A3J43_04075"/>
<name>A0A1F7UIE2_9BACT</name>
<evidence type="ECO:0000256" key="1">
    <source>
        <dbReference type="SAM" id="SignalP"/>
    </source>
</evidence>
<reference evidence="3 4" key="1">
    <citation type="journal article" date="2016" name="Nat. Commun.">
        <title>Thousands of microbial genomes shed light on interconnected biogeochemical processes in an aquifer system.</title>
        <authorList>
            <person name="Anantharaman K."/>
            <person name="Brown C.T."/>
            <person name="Hug L.A."/>
            <person name="Sharon I."/>
            <person name="Castelle C.J."/>
            <person name="Probst A.J."/>
            <person name="Thomas B.C."/>
            <person name="Singh A."/>
            <person name="Wilkins M.J."/>
            <person name="Karaoz U."/>
            <person name="Brodie E.L."/>
            <person name="Williams K.H."/>
            <person name="Hubbard S.S."/>
            <person name="Banfield J.F."/>
        </authorList>
    </citation>
    <scope>NUCLEOTIDE SEQUENCE [LARGE SCALE GENOMIC DNA]</scope>
</reference>
<dbReference type="Gene3D" id="2.40.40.10">
    <property type="entry name" value="RlpA-like domain"/>
    <property type="match status" value="1"/>
</dbReference>
<evidence type="ECO:0000313" key="3">
    <source>
        <dbReference type="EMBL" id="OGL78066.1"/>
    </source>
</evidence>
<keyword evidence="1" id="KW-0732">Signal</keyword>
<gene>
    <name evidence="3" type="ORF">A3J43_04075</name>
</gene>
<dbReference type="PANTHER" id="PTHR34183:SF8">
    <property type="entry name" value="ENDOLYTIC PEPTIDOGLYCAN TRANSGLYCOSYLASE RLPA-RELATED"/>
    <property type="match status" value="1"/>
</dbReference>
<comment type="caution">
    <text evidence="3">The sequence shown here is derived from an EMBL/GenBank/DDBJ whole genome shotgun (WGS) entry which is preliminary data.</text>
</comment>
<dbReference type="EMBL" id="MGEF01000039">
    <property type="protein sequence ID" value="OGL78066.1"/>
    <property type="molecule type" value="Genomic_DNA"/>
</dbReference>
<dbReference type="InterPro" id="IPR036908">
    <property type="entry name" value="RlpA-like_sf"/>
</dbReference>
<sequence>MFCFLLFVVWIPIFMGMTVRGVAHAQTTTSETSTSTGAINRAPTDDTGVLPFAPAKLFSQTFELNPDQLALGAKITTTATTSVEIPPVTSTALMIEIKELPPEELPDIAWASTTMSTVWHIDVKNPDGAIWLPKPFITVTFPAEGPFYYKKIVYFWDGNKEDWRPLPSETDFKNKTVSARYPLPYGRFIVRDRASVFEGIASWYRWENGNFAAFRHLSKKSKLKVTNISGSARDGKTVTVTVNDYGPEEWTGRLIDLDYYAYRQIGLPRGGVMPVRVEVIK</sequence>
<evidence type="ECO:0000259" key="2">
    <source>
        <dbReference type="Pfam" id="PF03330"/>
    </source>
</evidence>